<keyword evidence="3" id="KW-1185">Reference proteome</keyword>
<dbReference type="AlphaFoldDB" id="A0AAN7NE03"/>
<name>A0AAN7NE03_MYCAM</name>
<gene>
    <name evidence="2" type="ORF">QYF61_005037</name>
</gene>
<dbReference type="InterPro" id="IPR002999">
    <property type="entry name" value="Tudor"/>
</dbReference>
<organism evidence="2 3">
    <name type="scientific">Mycteria americana</name>
    <name type="common">Wood stork</name>
    <dbReference type="NCBI Taxonomy" id="33587"/>
    <lineage>
        <taxon>Eukaryota</taxon>
        <taxon>Metazoa</taxon>
        <taxon>Chordata</taxon>
        <taxon>Craniata</taxon>
        <taxon>Vertebrata</taxon>
        <taxon>Euteleostomi</taxon>
        <taxon>Archelosauria</taxon>
        <taxon>Archosauria</taxon>
        <taxon>Dinosauria</taxon>
        <taxon>Saurischia</taxon>
        <taxon>Theropoda</taxon>
        <taxon>Coelurosauria</taxon>
        <taxon>Aves</taxon>
        <taxon>Neognathae</taxon>
        <taxon>Neoaves</taxon>
        <taxon>Aequornithes</taxon>
        <taxon>Ciconiiformes</taxon>
        <taxon>Ciconiidae</taxon>
        <taxon>Mycteria</taxon>
    </lineage>
</organism>
<dbReference type="SMART" id="SM00333">
    <property type="entry name" value="TUDOR"/>
    <property type="match status" value="1"/>
</dbReference>
<dbReference type="Gene3D" id="2.30.30.140">
    <property type="match status" value="1"/>
</dbReference>
<dbReference type="Pfam" id="PF00567">
    <property type="entry name" value="TUDOR"/>
    <property type="match status" value="1"/>
</dbReference>
<evidence type="ECO:0000313" key="2">
    <source>
        <dbReference type="EMBL" id="KAK4826078.1"/>
    </source>
</evidence>
<protein>
    <recommendedName>
        <fullName evidence="1">Tudor domain-containing protein</fullName>
    </recommendedName>
</protein>
<dbReference type="PANTHER" id="PTHR33332">
    <property type="entry name" value="REVERSE TRANSCRIPTASE DOMAIN-CONTAINING PROTEIN"/>
    <property type="match status" value="1"/>
</dbReference>
<evidence type="ECO:0000259" key="1">
    <source>
        <dbReference type="PROSITE" id="PS50304"/>
    </source>
</evidence>
<evidence type="ECO:0000313" key="3">
    <source>
        <dbReference type="Proteomes" id="UP001333110"/>
    </source>
</evidence>
<proteinExistence type="predicted"/>
<reference evidence="2 3" key="1">
    <citation type="journal article" date="2023" name="J. Hered.">
        <title>Chromosome-level genome of the wood stork (Mycteria americana) provides insight into avian chromosome evolution.</title>
        <authorList>
            <person name="Flamio R. Jr."/>
            <person name="Ramstad K.M."/>
        </authorList>
    </citation>
    <scope>NUCLEOTIDE SEQUENCE [LARGE SCALE GENOMIC DNA]</scope>
    <source>
        <strain evidence="2">JAX WOST 10</strain>
    </source>
</reference>
<comment type="caution">
    <text evidence="2">The sequence shown here is derived from an EMBL/GenBank/DDBJ whole genome shotgun (WGS) entry which is preliminary data.</text>
</comment>
<dbReference type="Proteomes" id="UP001333110">
    <property type="component" value="Unassembled WGS sequence"/>
</dbReference>
<dbReference type="CDD" id="cd20430">
    <property type="entry name" value="Tudor_TDRD8"/>
    <property type="match status" value="1"/>
</dbReference>
<dbReference type="PROSITE" id="PS50304">
    <property type="entry name" value="TUDOR"/>
    <property type="match status" value="1"/>
</dbReference>
<dbReference type="SUPFAM" id="SSF63748">
    <property type="entry name" value="Tudor/PWWP/MBT"/>
    <property type="match status" value="1"/>
</dbReference>
<dbReference type="FunFam" id="2.30.30.140:FF:000018">
    <property type="entry name" value="Serine/threonine-protein kinase 31"/>
    <property type="match status" value="1"/>
</dbReference>
<accession>A0AAN7NE03</accession>
<dbReference type="InterPro" id="IPR047383">
    <property type="entry name" value="Tudor_TDRD8"/>
</dbReference>
<dbReference type="EMBL" id="JAUNZN010000002">
    <property type="protein sequence ID" value="KAK4826078.1"/>
    <property type="molecule type" value="Genomic_DNA"/>
</dbReference>
<feature type="domain" description="Tudor" evidence="1">
    <location>
        <begin position="55"/>
        <end position="124"/>
    </location>
</feature>
<sequence length="320" mass="35529">MDGDTEYDKVEDVVGCHVEDAVTFWAQNISRCNDLLKLSCALAEACPRADAVFGKPDFSKVYGGCFSEDRCWYRCMVQQVINNEKAGTIFSKSLICQVLYIDYGNSEVLNRADIVEIPPNLQCPSVAKKYRLWGLQIPTNQNLNMFDQMMGSVTDAAKWTYLFLVQTTGSTWSTWTCAGQCQMLCTTSLSLNWRDMDLTDGPLGGQGIGWMVALRVAVNGSMSKWRPVTSGVPQGSMLGLGLFNIFVGDVDSGIECTLSKFASDTKLCGVVDMLEGRDAIQRDLDRLERGAGVNLMKFNKAKCKVLHVGRGNHKYRLDRE</sequence>